<keyword evidence="6" id="KW-0735">Signal-anchor</keyword>
<dbReference type="GO" id="GO:0051291">
    <property type="term" value="P:protein heterooligomerization"/>
    <property type="evidence" value="ECO:0007669"/>
    <property type="project" value="UniProtKB-ARBA"/>
</dbReference>
<dbReference type="GO" id="GO:0090435">
    <property type="term" value="P:protein localization to nuclear envelope"/>
    <property type="evidence" value="ECO:0007669"/>
    <property type="project" value="UniProtKB-ARBA"/>
</dbReference>
<feature type="transmembrane region" description="Helical" evidence="17">
    <location>
        <begin position="107"/>
        <end position="133"/>
    </location>
</feature>
<keyword evidence="2" id="KW-0963">Cytoplasm</keyword>
<keyword evidence="7 17" id="KW-1133">Transmembrane helix</keyword>
<keyword evidence="9 15" id="KW-0175">Coiled coil</keyword>
<evidence type="ECO:0000256" key="8">
    <source>
        <dbReference type="ARBA" id="ARBA00022990"/>
    </source>
</evidence>
<keyword evidence="12" id="KW-0539">Nucleus</keyword>
<keyword evidence="11" id="KW-0206">Cytoskeleton</keyword>
<dbReference type="GO" id="GO:0051260">
    <property type="term" value="P:protein homooligomerization"/>
    <property type="evidence" value="ECO:0007669"/>
    <property type="project" value="UniProtKB-ARBA"/>
</dbReference>
<dbReference type="Proteomes" id="UP000594263">
    <property type="component" value="Unplaced"/>
</dbReference>
<evidence type="ECO:0000256" key="3">
    <source>
        <dbReference type="ARBA" id="ARBA00022553"/>
    </source>
</evidence>
<evidence type="ECO:0000256" key="6">
    <source>
        <dbReference type="ARBA" id="ARBA00022968"/>
    </source>
</evidence>
<evidence type="ECO:0000256" key="11">
    <source>
        <dbReference type="ARBA" id="ARBA00023212"/>
    </source>
</evidence>
<name>A0A7N0TE74_KALFE</name>
<evidence type="ECO:0000313" key="20">
    <source>
        <dbReference type="Proteomes" id="UP000594263"/>
    </source>
</evidence>
<feature type="domain" description="SUN" evidence="18">
    <location>
        <begin position="281"/>
        <end position="458"/>
    </location>
</feature>
<evidence type="ECO:0000256" key="10">
    <source>
        <dbReference type="ARBA" id="ARBA00023136"/>
    </source>
</evidence>
<evidence type="ECO:0000313" key="19">
    <source>
        <dbReference type="EnsemblPlants" id="Kaladp0034s0117.1.v1.1"/>
    </source>
</evidence>
<keyword evidence="8" id="KW-0007">Acetylation</keyword>
<accession>A0A7N0TE74</accession>
<dbReference type="AlphaFoldDB" id="A0A7N0TE74"/>
<dbReference type="GO" id="GO:0070197">
    <property type="term" value="P:meiotic attachment of telomere to nuclear envelope"/>
    <property type="evidence" value="ECO:0007669"/>
    <property type="project" value="UniProtKB-ARBA"/>
</dbReference>
<evidence type="ECO:0000256" key="16">
    <source>
        <dbReference type="SAM" id="MobiDB-lite"/>
    </source>
</evidence>
<dbReference type="GO" id="GO:0005637">
    <property type="term" value="C:nuclear inner membrane"/>
    <property type="evidence" value="ECO:0007669"/>
    <property type="project" value="UniProtKB-SubCell"/>
</dbReference>
<dbReference type="GO" id="GO:0009524">
    <property type="term" value="C:phragmoplast"/>
    <property type="evidence" value="ECO:0007669"/>
    <property type="project" value="UniProtKB-SubCell"/>
</dbReference>
<dbReference type="GO" id="GO:0005789">
    <property type="term" value="C:endoplasmic reticulum membrane"/>
    <property type="evidence" value="ECO:0007669"/>
    <property type="project" value="UniProtKB-SubCell"/>
</dbReference>
<sequence>MSASTVSIRANPPSRRRPVLSTERKAAAATSIELLGLDPNSSIYALENGDVGAGDDNRVSSISGRDLRPSLVLDRAKDTIQVNELLPNGVPSPRRTRRVVGKPAKPLWLTLVSVFVKNCVLLVVLLGLVQLIYRLAAKSGDGNAGVEVGSGAVMELEGRLAEMEKTWKKTATMMQVQVEVVDAKLGNEILGLRQELSQRMEDRSAVLENELRRLFAKFENLETTLGQLRLDEFLTKEELRKFYEKLKNAGNDDIELSLDEVRAYAREVVEREIGKHAADGLGRVDYALASGGAKVVKHSEPLFIKKGSWLKMTLGRSSAHEDAEKMLKPSFGEPGQCFPLRGSSGFVQIQLRTAIIPEAITLEHVSKSVAYDRSSAPKDCRVSGWLEEPRVDSEVNPEKRILLSEFSYDLDRSSAQTFPVSESAGGGIVNMVRLDFTSNHGSPSHTCIYRVRVHGQEPTSISKIELQS</sequence>
<feature type="region of interest" description="Disordered" evidence="16">
    <location>
        <begin position="1"/>
        <end position="22"/>
    </location>
</feature>
<evidence type="ECO:0000256" key="1">
    <source>
        <dbReference type="ARBA" id="ARBA00004648"/>
    </source>
</evidence>
<keyword evidence="5" id="KW-0256">Endoplasmic reticulum</keyword>
<dbReference type="GO" id="GO:0006997">
    <property type="term" value="P:nucleus organization"/>
    <property type="evidence" value="ECO:0007669"/>
    <property type="project" value="UniProtKB-ARBA"/>
</dbReference>
<dbReference type="EnsemblPlants" id="Kaladp0034s0117.1.v1.1">
    <property type="protein sequence ID" value="Kaladp0034s0117.1.v1.1"/>
    <property type="gene ID" value="Kaladp0034s0117.v1.1"/>
</dbReference>
<dbReference type="PANTHER" id="PTHR12911">
    <property type="entry name" value="SAD1/UNC-84-LIKE PROTEIN-RELATED"/>
    <property type="match status" value="1"/>
</dbReference>
<evidence type="ECO:0000256" key="12">
    <source>
        <dbReference type="ARBA" id="ARBA00023242"/>
    </source>
</evidence>
<evidence type="ECO:0000256" key="7">
    <source>
        <dbReference type="ARBA" id="ARBA00022989"/>
    </source>
</evidence>
<dbReference type="Gene3D" id="2.60.120.260">
    <property type="entry name" value="Galactose-binding domain-like"/>
    <property type="match status" value="1"/>
</dbReference>
<evidence type="ECO:0000256" key="13">
    <source>
        <dbReference type="ARBA" id="ARBA00037816"/>
    </source>
</evidence>
<evidence type="ECO:0000256" key="15">
    <source>
        <dbReference type="SAM" id="Coils"/>
    </source>
</evidence>
<reference evidence="19" key="1">
    <citation type="submission" date="2021-01" db="UniProtKB">
        <authorList>
            <consortium name="EnsemblPlants"/>
        </authorList>
    </citation>
    <scope>IDENTIFICATION</scope>
</reference>
<evidence type="ECO:0000256" key="2">
    <source>
        <dbReference type="ARBA" id="ARBA00022490"/>
    </source>
</evidence>
<comment type="subcellular location">
    <subcellularLocation>
        <location evidence="14">Cytoplasm</location>
        <location evidence="14">Cytoskeleton</location>
        <location evidence="14">Phragmoplast</location>
    </subcellularLocation>
    <subcellularLocation>
        <location evidence="1">Endoplasmic reticulum membrane</location>
        <topology evidence="1">Single-pass type II membrane protein</topology>
    </subcellularLocation>
    <subcellularLocation>
        <location evidence="13">Nucleus inner membrane</location>
        <topology evidence="13">Single-pass type II membrane protein</topology>
    </subcellularLocation>
</comment>
<evidence type="ECO:0000256" key="4">
    <source>
        <dbReference type="ARBA" id="ARBA00022692"/>
    </source>
</evidence>
<dbReference type="PROSITE" id="PS51469">
    <property type="entry name" value="SUN"/>
    <property type="match status" value="1"/>
</dbReference>
<dbReference type="Gramene" id="Kaladp0034s0117.1.v1.1">
    <property type="protein sequence ID" value="Kaladp0034s0117.1.v1.1"/>
    <property type="gene ID" value="Kaladp0034s0117.v1.1"/>
</dbReference>
<keyword evidence="3" id="KW-0597">Phosphoprotein</keyword>
<feature type="coiled-coil region" evidence="15">
    <location>
        <begin position="197"/>
        <end position="224"/>
    </location>
</feature>
<keyword evidence="4 17" id="KW-0812">Transmembrane</keyword>
<evidence type="ECO:0000256" key="9">
    <source>
        <dbReference type="ARBA" id="ARBA00023054"/>
    </source>
</evidence>
<dbReference type="InterPro" id="IPR012919">
    <property type="entry name" value="SUN_dom"/>
</dbReference>
<keyword evidence="20" id="KW-1185">Reference proteome</keyword>
<dbReference type="InterPro" id="IPR045119">
    <property type="entry name" value="SUN1-5"/>
</dbReference>
<dbReference type="Pfam" id="PF07738">
    <property type="entry name" value="Sad1_UNC"/>
    <property type="match status" value="1"/>
</dbReference>
<evidence type="ECO:0000259" key="18">
    <source>
        <dbReference type="PROSITE" id="PS51469"/>
    </source>
</evidence>
<protein>
    <recommendedName>
        <fullName evidence="18">SUN domain-containing protein</fullName>
    </recommendedName>
</protein>
<organism evidence="19 20">
    <name type="scientific">Kalanchoe fedtschenkoi</name>
    <name type="common">Lavender scallops</name>
    <name type="synonym">South American air plant</name>
    <dbReference type="NCBI Taxonomy" id="63787"/>
    <lineage>
        <taxon>Eukaryota</taxon>
        <taxon>Viridiplantae</taxon>
        <taxon>Streptophyta</taxon>
        <taxon>Embryophyta</taxon>
        <taxon>Tracheophyta</taxon>
        <taxon>Spermatophyta</taxon>
        <taxon>Magnoliopsida</taxon>
        <taxon>eudicotyledons</taxon>
        <taxon>Gunneridae</taxon>
        <taxon>Pentapetalae</taxon>
        <taxon>Saxifragales</taxon>
        <taxon>Crassulaceae</taxon>
        <taxon>Kalanchoe</taxon>
    </lineage>
</organism>
<dbReference type="GO" id="GO:0043495">
    <property type="term" value="F:protein-membrane adaptor activity"/>
    <property type="evidence" value="ECO:0007669"/>
    <property type="project" value="UniProtKB-ARBA"/>
</dbReference>
<evidence type="ECO:0000256" key="14">
    <source>
        <dbReference type="ARBA" id="ARBA00060413"/>
    </source>
</evidence>
<dbReference type="FunFam" id="2.60.120.260:FF:000096">
    <property type="entry name" value="SUN domain protein1"/>
    <property type="match status" value="1"/>
</dbReference>
<evidence type="ECO:0000256" key="17">
    <source>
        <dbReference type="SAM" id="Phobius"/>
    </source>
</evidence>
<keyword evidence="10 17" id="KW-0472">Membrane</keyword>
<dbReference type="OMA" id="KHAADGH"/>
<evidence type="ECO:0000256" key="5">
    <source>
        <dbReference type="ARBA" id="ARBA00022824"/>
    </source>
</evidence>
<proteinExistence type="predicted"/>
<dbReference type="PANTHER" id="PTHR12911:SF8">
    <property type="entry name" value="KLAROID PROTEIN-RELATED"/>
    <property type="match status" value="1"/>
</dbReference>